<dbReference type="Pfam" id="PF00439">
    <property type="entry name" value="Bromodomain"/>
    <property type="match status" value="1"/>
</dbReference>
<evidence type="ECO:0000256" key="1">
    <source>
        <dbReference type="ARBA" id="ARBA00023117"/>
    </source>
</evidence>
<evidence type="ECO:0000259" key="3">
    <source>
        <dbReference type="PROSITE" id="PS50014"/>
    </source>
</evidence>
<dbReference type="InterPro" id="IPR051831">
    <property type="entry name" value="Bromodomain_contain_prot"/>
</dbReference>
<dbReference type="Gene3D" id="1.20.920.10">
    <property type="entry name" value="Bromodomain-like"/>
    <property type="match status" value="1"/>
</dbReference>
<dbReference type="InterPro" id="IPR036427">
    <property type="entry name" value="Bromodomain-like_sf"/>
</dbReference>
<evidence type="ECO:0000313" key="4">
    <source>
        <dbReference type="EMBL" id="KAK2117452.1"/>
    </source>
</evidence>
<dbReference type="SMART" id="SM00297">
    <property type="entry name" value="BROMO"/>
    <property type="match status" value="1"/>
</dbReference>
<proteinExistence type="predicted"/>
<keyword evidence="1 2" id="KW-0103">Bromodomain</keyword>
<keyword evidence="5" id="KW-1185">Reference proteome</keyword>
<dbReference type="EMBL" id="JASSZA010000002">
    <property type="protein sequence ID" value="KAK2117452.1"/>
    <property type="molecule type" value="Genomic_DNA"/>
</dbReference>
<dbReference type="Proteomes" id="UP001266305">
    <property type="component" value="Unassembled WGS sequence"/>
</dbReference>
<comment type="caution">
    <text evidence="4">The sequence shown here is derived from an EMBL/GenBank/DDBJ whole genome shotgun (WGS) entry which is preliminary data.</text>
</comment>
<dbReference type="SUPFAM" id="SSF47370">
    <property type="entry name" value="Bromodomain"/>
    <property type="match status" value="1"/>
</dbReference>
<reference evidence="4 5" key="1">
    <citation type="submission" date="2023-05" db="EMBL/GenBank/DDBJ databases">
        <title>B98-5 Cell Line De Novo Hybrid Assembly: An Optical Mapping Approach.</title>
        <authorList>
            <person name="Kananen K."/>
            <person name="Auerbach J.A."/>
            <person name="Kautto E."/>
            <person name="Blachly J.S."/>
        </authorList>
    </citation>
    <scope>NUCLEOTIDE SEQUENCE [LARGE SCALE GENOMIC DNA]</scope>
    <source>
        <strain evidence="4">B95-8</strain>
        <tissue evidence="4">Cell line</tissue>
    </source>
</reference>
<protein>
    <submittedName>
        <fullName evidence="4">Bromodomain-containing protein 9</fullName>
    </submittedName>
</protein>
<organism evidence="4 5">
    <name type="scientific">Saguinus oedipus</name>
    <name type="common">Cotton-top tamarin</name>
    <name type="synonym">Oedipomidas oedipus</name>
    <dbReference type="NCBI Taxonomy" id="9490"/>
    <lineage>
        <taxon>Eukaryota</taxon>
        <taxon>Metazoa</taxon>
        <taxon>Chordata</taxon>
        <taxon>Craniata</taxon>
        <taxon>Vertebrata</taxon>
        <taxon>Euteleostomi</taxon>
        <taxon>Mammalia</taxon>
        <taxon>Eutheria</taxon>
        <taxon>Euarchontoglires</taxon>
        <taxon>Primates</taxon>
        <taxon>Haplorrhini</taxon>
        <taxon>Platyrrhini</taxon>
        <taxon>Cebidae</taxon>
        <taxon>Callitrichinae</taxon>
        <taxon>Saguinus</taxon>
    </lineage>
</organism>
<dbReference type="InterPro" id="IPR001487">
    <property type="entry name" value="Bromodomain"/>
</dbReference>
<accession>A0ABQ9W738</accession>
<evidence type="ECO:0000313" key="5">
    <source>
        <dbReference type="Proteomes" id="UP001266305"/>
    </source>
</evidence>
<dbReference type="PANTHER" id="PTHR22881:SF4">
    <property type="entry name" value="BROMODOMAIN-CONTAINING PROTEIN 9"/>
    <property type="match status" value="1"/>
</dbReference>
<evidence type="ECO:0000256" key="2">
    <source>
        <dbReference type="PROSITE-ProRule" id="PRU00035"/>
    </source>
</evidence>
<gene>
    <name evidence="4" type="primary">BRD9</name>
    <name evidence="4" type="ORF">P7K49_004338</name>
</gene>
<feature type="domain" description="Bromo" evidence="3">
    <location>
        <begin position="27"/>
        <end position="75"/>
    </location>
</feature>
<dbReference type="PROSITE" id="PS50014">
    <property type="entry name" value="BROMODOMAIN_2"/>
    <property type="match status" value="1"/>
</dbReference>
<dbReference type="PANTHER" id="PTHR22881">
    <property type="entry name" value="BROMODOMAIN CONTAINING PROTEIN"/>
    <property type="match status" value="1"/>
</dbReference>
<sequence length="113" mass="12381">MRVSENAAENESTPIQQLLEHFLRQLQRKDPHGFFAFPVTDAIAPGYSMIIKHPMDFGTMKDKIVANEYKSVTEFKGLYSLGPGPGAAGSNQDLVKSQGHIPIRALASRVTPA</sequence>
<name>A0ABQ9W738_SAGOE</name>